<protein>
    <submittedName>
        <fullName evidence="1">Uncharacterized protein</fullName>
    </submittedName>
</protein>
<name>X1MCA5_9ZZZZ</name>
<evidence type="ECO:0000313" key="1">
    <source>
        <dbReference type="EMBL" id="GAI15726.1"/>
    </source>
</evidence>
<reference evidence="1" key="1">
    <citation type="journal article" date="2014" name="Front. Microbiol.">
        <title>High frequency of phylogenetically diverse reductive dehalogenase-homologous genes in deep subseafloor sedimentary metagenomes.</title>
        <authorList>
            <person name="Kawai M."/>
            <person name="Futagami T."/>
            <person name="Toyoda A."/>
            <person name="Takaki Y."/>
            <person name="Nishi S."/>
            <person name="Hori S."/>
            <person name="Arai W."/>
            <person name="Tsubouchi T."/>
            <person name="Morono Y."/>
            <person name="Uchiyama I."/>
            <person name="Ito T."/>
            <person name="Fujiyama A."/>
            <person name="Inagaki F."/>
            <person name="Takami H."/>
        </authorList>
    </citation>
    <scope>NUCLEOTIDE SEQUENCE</scope>
    <source>
        <strain evidence="1">Expedition CK06-06</strain>
    </source>
</reference>
<feature type="non-terminal residue" evidence="1">
    <location>
        <position position="1"/>
    </location>
</feature>
<comment type="caution">
    <text evidence="1">The sequence shown here is derived from an EMBL/GenBank/DDBJ whole genome shotgun (WGS) entry which is preliminary data.</text>
</comment>
<dbReference type="AlphaFoldDB" id="X1MCA5"/>
<dbReference type="EMBL" id="BARV01004132">
    <property type="protein sequence ID" value="GAI15726.1"/>
    <property type="molecule type" value="Genomic_DNA"/>
</dbReference>
<sequence>AILEISSMGNKALFDKNIILVSKIGETQRFAKEIFVSGISITDLFLWGKLDVNGDTSIIGQHQIQGNPSCIISSDLFGVSNYIGDNPDKTKGIIIDGSPNYVNNLQLLDEILDRKIPVIVISDTFDTEYLGYLTDRDFLIWQWNKQNIVDSGSITEPANRY</sequence>
<gene>
    <name evidence="1" type="ORF">S06H3_09393</name>
</gene>
<organism evidence="1">
    <name type="scientific">marine sediment metagenome</name>
    <dbReference type="NCBI Taxonomy" id="412755"/>
    <lineage>
        <taxon>unclassified sequences</taxon>
        <taxon>metagenomes</taxon>
        <taxon>ecological metagenomes</taxon>
    </lineage>
</organism>
<accession>X1MCA5</accession>
<proteinExistence type="predicted"/>